<dbReference type="CDD" id="cd20736">
    <property type="entry name" value="PoNe_Nuclease"/>
    <property type="match status" value="1"/>
</dbReference>
<evidence type="ECO:0000256" key="2">
    <source>
        <dbReference type="HAMAP-Rule" id="MF_00048"/>
    </source>
</evidence>
<comment type="similarity">
    <text evidence="1 2">Belongs to the UPF0102 family.</text>
</comment>
<name>A0A1X7IMM4_9BACL</name>
<evidence type="ECO:0000256" key="1">
    <source>
        <dbReference type="ARBA" id="ARBA00006738"/>
    </source>
</evidence>
<dbReference type="OrthoDB" id="9802516at2"/>
<dbReference type="GO" id="GO:0003676">
    <property type="term" value="F:nucleic acid binding"/>
    <property type="evidence" value="ECO:0007669"/>
    <property type="project" value="InterPro"/>
</dbReference>
<dbReference type="STRING" id="1852522.SAMN06295960_0602"/>
<dbReference type="HAMAP" id="MF_00048">
    <property type="entry name" value="UPF0102"/>
    <property type="match status" value="1"/>
</dbReference>
<evidence type="ECO:0000313" key="4">
    <source>
        <dbReference type="Proteomes" id="UP000193834"/>
    </source>
</evidence>
<accession>A0A1X7IMM4</accession>
<dbReference type="AlphaFoldDB" id="A0A1X7IMM4"/>
<sequence length="143" mass="16560">MQAHNHKESCNEHKLQAGLNRIAKGKYAEDAASRYIVKELGWDIVDRNWRCKAGEIDLVARDGEWLVFIEVRSRSAAGSRFGSAREAISPRKQHQVRKLAELYMYSKRLTEVRIRCDAIVVTLESTVNKVDYSYHLEHIRQAF</sequence>
<dbReference type="PANTHER" id="PTHR34039">
    <property type="entry name" value="UPF0102 PROTEIN YRAN"/>
    <property type="match status" value="1"/>
</dbReference>
<dbReference type="RefSeq" id="WP_085493936.1">
    <property type="nucleotide sequence ID" value="NZ_FXAZ01000001.1"/>
</dbReference>
<dbReference type="Proteomes" id="UP000193834">
    <property type="component" value="Unassembled WGS sequence"/>
</dbReference>
<dbReference type="InterPro" id="IPR003509">
    <property type="entry name" value="UPF0102_YraN-like"/>
</dbReference>
<dbReference type="PANTHER" id="PTHR34039:SF1">
    <property type="entry name" value="UPF0102 PROTEIN YRAN"/>
    <property type="match status" value="1"/>
</dbReference>
<gene>
    <name evidence="3" type="ORF">SAMN06295960_0602</name>
</gene>
<dbReference type="Gene3D" id="3.40.1350.10">
    <property type="match status" value="1"/>
</dbReference>
<dbReference type="SUPFAM" id="SSF52980">
    <property type="entry name" value="Restriction endonuclease-like"/>
    <property type="match status" value="1"/>
</dbReference>
<dbReference type="EMBL" id="FXAZ01000001">
    <property type="protein sequence ID" value="SMG15949.1"/>
    <property type="molecule type" value="Genomic_DNA"/>
</dbReference>
<dbReference type="InterPro" id="IPR011856">
    <property type="entry name" value="tRNA_endonuc-like_dom_sf"/>
</dbReference>
<dbReference type="NCBIfam" id="NF009150">
    <property type="entry name" value="PRK12497.1-3"/>
    <property type="match status" value="1"/>
</dbReference>
<evidence type="ECO:0000313" key="3">
    <source>
        <dbReference type="EMBL" id="SMG15949.1"/>
    </source>
</evidence>
<proteinExistence type="inferred from homology"/>
<organism evidence="3 4">
    <name type="scientific">Paenibacillus aquistagni</name>
    <dbReference type="NCBI Taxonomy" id="1852522"/>
    <lineage>
        <taxon>Bacteria</taxon>
        <taxon>Bacillati</taxon>
        <taxon>Bacillota</taxon>
        <taxon>Bacilli</taxon>
        <taxon>Bacillales</taxon>
        <taxon>Paenibacillaceae</taxon>
        <taxon>Paenibacillus</taxon>
    </lineage>
</organism>
<dbReference type="Pfam" id="PF02021">
    <property type="entry name" value="UPF0102"/>
    <property type="match status" value="1"/>
</dbReference>
<keyword evidence="3" id="KW-0255">Endonuclease</keyword>
<protein>
    <recommendedName>
        <fullName evidence="2">UPF0102 protein SAMN06295960_0602</fullName>
    </recommendedName>
</protein>
<keyword evidence="4" id="KW-1185">Reference proteome</keyword>
<reference evidence="3 4" key="1">
    <citation type="submission" date="2017-04" db="EMBL/GenBank/DDBJ databases">
        <authorList>
            <person name="Afonso C.L."/>
            <person name="Miller P.J."/>
            <person name="Scott M.A."/>
            <person name="Spackman E."/>
            <person name="Goraichik I."/>
            <person name="Dimitrov K.M."/>
            <person name="Suarez D.L."/>
            <person name="Swayne D.E."/>
        </authorList>
    </citation>
    <scope>NUCLEOTIDE SEQUENCE [LARGE SCALE GENOMIC DNA]</scope>
    <source>
        <strain evidence="3 4">11</strain>
    </source>
</reference>
<dbReference type="GO" id="GO:0004519">
    <property type="term" value="F:endonuclease activity"/>
    <property type="evidence" value="ECO:0007669"/>
    <property type="project" value="UniProtKB-KW"/>
</dbReference>
<keyword evidence="3" id="KW-0540">Nuclease</keyword>
<dbReference type="InterPro" id="IPR011335">
    <property type="entry name" value="Restrct_endonuc-II-like"/>
</dbReference>
<keyword evidence="3" id="KW-0378">Hydrolase</keyword>